<keyword evidence="5 9" id="KW-0812">Transmembrane</keyword>
<name>A0A2U3B6Z0_9VIBR</name>
<keyword evidence="4" id="KW-1003">Cell membrane</keyword>
<evidence type="ECO:0000256" key="4">
    <source>
        <dbReference type="ARBA" id="ARBA00022475"/>
    </source>
</evidence>
<dbReference type="EMBL" id="QFWT01000009">
    <property type="protein sequence ID" value="PWI32532.1"/>
    <property type="molecule type" value="Genomic_DNA"/>
</dbReference>
<dbReference type="CDD" id="cd06261">
    <property type="entry name" value="TM_PBP2"/>
    <property type="match status" value="1"/>
</dbReference>
<feature type="domain" description="ABC transmembrane type-1" evidence="10">
    <location>
        <begin position="17"/>
        <end position="205"/>
    </location>
</feature>
<gene>
    <name evidence="11" type="ORF">DI392_14945</name>
</gene>
<dbReference type="GO" id="GO:0022857">
    <property type="term" value="F:transmembrane transporter activity"/>
    <property type="evidence" value="ECO:0007669"/>
    <property type="project" value="InterPro"/>
</dbReference>
<evidence type="ECO:0000256" key="8">
    <source>
        <dbReference type="ARBA" id="ARBA00023136"/>
    </source>
</evidence>
<evidence type="ECO:0000313" key="11">
    <source>
        <dbReference type="EMBL" id="PWI32532.1"/>
    </source>
</evidence>
<dbReference type="SUPFAM" id="SSF161098">
    <property type="entry name" value="MetI-like"/>
    <property type="match status" value="1"/>
</dbReference>
<comment type="caution">
    <text evidence="11">The sequence shown here is derived from an EMBL/GenBank/DDBJ whole genome shotgun (WGS) entry which is preliminary data.</text>
</comment>
<feature type="transmembrane region" description="Helical" evidence="9">
    <location>
        <begin position="20"/>
        <end position="41"/>
    </location>
</feature>
<dbReference type="GO" id="GO:0006865">
    <property type="term" value="P:amino acid transport"/>
    <property type="evidence" value="ECO:0007669"/>
    <property type="project" value="UniProtKB-KW"/>
</dbReference>
<dbReference type="NCBIfam" id="TIGR01726">
    <property type="entry name" value="HEQRo_perm_3TM"/>
    <property type="match status" value="1"/>
</dbReference>
<reference evidence="11 12" key="1">
    <citation type="submission" date="2018-05" db="EMBL/GenBank/DDBJ databases">
        <title>Vibrio limimaris sp. nov., isolated from marine sediment.</title>
        <authorList>
            <person name="Li C.-M."/>
        </authorList>
    </citation>
    <scope>NUCLEOTIDE SEQUENCE [LARGE SCALE GENOMIC DNA]</scope>
    <source>
        <strain evidence="11 12">E4404</strain>
    </source>
</reference>
<evidence type="ECO:0000256" key="1">
    <source>
        <dbReference type="ARBA" id="ARBA00004429"/>
    </source>
</evidence>
<evidence type="ECO:0000313" key="12">
    <source>
        <dbReference type="Proteomes" id="UP000245362"/>
    </source>
</evidence>
<evidence type="ECO:0000256" key="9">
    <source>
        <dbReference type="RuleBase" id="RU363032"/>
    </source>
</evidence>
<feature type="transmembrane region" description="Helical" evidence="9">
    <location>
        <begin position="186"/>
        <end position="208"/>
    </location>
</feature>
<dbReference type="Gene3D" id="1.10.3720.10">
    <property type="entry name" value="MetI-like"/>
    <property type="match status" value="1"/>
</dbReference>
<evidence type="ECO:0000256" key="7">
    <source>
        <dbReference type="ARBA" id="ARBA00022989"/>
    </source>
</evidence>
<evidence type="ECO:0000256" key="5">
    <source>
        <dbReference type="ARBA" id="ARBA00022692"/>
    </source>
</evidence>
<feature type="transmembrane region" description="Helical" evidence="9">
    <location>
        <begin position="142"/>
        <end position="166"/>
    </location>
</feature>
<evidence type="ECO:0000256" key="2">
    <source>
        <dbReference type="ARBA" id="ARBA00010072"/>
    </source>
</evidence>
<dbReference type="InterPro" id="IPR035906">
    <property type="entry name" value="MetI-like_sf"/>
</dbReference>
<keyword evidence="12" id="KW-1185">Reference proteome</keyword>
<protein>
    <submittedName>
        <fullName evidence="11">Amino acid ABC transporter permease</fullName>
    </submittedName>
</protein>
<proteinExistence type="inferred from homology"/>
<dbReference type="Pfam" id="PF00528">
    <property type="entry name" value="BPD_transp_1"/>
    <property type="match status" value="1"/>
</dbReference>
<dbReference type="PANTHER" id="PTHR30614">
    <property type="entry name" value="MEMBRANE COMPONENT OF AMINO ACID ABC TRANSPORTER"/>
    <property type="match status" value="1"/>
</dbReference>
<dbReference type="OrthoDB" id="9771188at2"/>
<keyword evidence="3 9" id="KW-0813">Transport</keyword>
<dbReference type="InterPro" id="IPR010065">
    <property type="entry name" value="AA_ABC_transptr_permease_3TM"/>
</dbReference>
<dbReference type="PROSITE" id="PS50928">
    <property type="entry name" value="ABC_TM1"/>
    <property type="match status" value="1"/>
</dbReference>
<keyword evidence="7 9" id="KW-1133">Transmembrane helix</keyword>
<dbReference type="AlphaFoldDB" id="A0A2U3B6Z0"/>
<evidence type="ECO:0000256" key="3">
    <source>
        <dbReference type="ARBA" id="ARBA00022448"/>
    </source>
</evidence>
<keyword evidence="8 9" id="KW-0472">Membrane</keyword>
<comment type="similarity">
    <text evidence="2">Belongs to the binding-protein-dependent transport system permease family. HisMQ subfamily.</text>
</comment>
<sequence>MMQFTDWDILRNLLLAARWTVLLSLIAFIGGGIVGLGLTLLRSTKNLHLGRAIQLYVELFQGTPLLMQLFMAFFGLSLLGVEVSAWSAAALALTLYSSAYFHDIWRGCIDALPKGQWEACRTLGLNYIQTMRNVIIPQAYRIAIAPTIGFSVQIVKGTALASIIGFVELTKAGTMLNNATFQPFKVFAMVAALYFITCFPLSLFARYLEKKAYVSR</sequence>
<keyword evidence="6" id="KW-0029">Amino-acid transport</keyword>
<dbReference type="Proteomes" id="UP000245362">
    <property type="component" value="Unassembled WGS sequence"/>
</dbReference>
<dbReference type="InterPro" id="IPR000515">
    <property type="entry name" value="MetI-like"/>
</dbReference>
<evidence type="ECO:0000256" key="6">
    <source>
        <dbReference type="ARBA" id="ARBA00022970"/>
    </source>
</evidence>
<comment type="subcellular location">
    <subcellularLocation>
        <location evidence="1">Cell inner membrane</location>
        <topology evidence="1">Multi-pass membrane protein</topology>
    </subcellularLocation>
    <subcellularLocation>
        <location evidence="9">Cell membrane</location>
        <topology evidence="9">Multi-pass membrane protein</topology>
    </subcellularLocation>
</comment>
<dbReference type="InterPro" id="IPR043429">
    <property type="entry name" value="ArtM/GltK/GlnP/TcyL/YhdX-like"/>
</dbReference>
<evidence type="ECO:0000259" key="10">
    <source>
        <dbReference type="PROSITE" id="PS50928"/>
    </source>
</evidence>
<dbReference type="PANTHER" id="PTHR30614:SF34">
    <property type="entry name" value="BLR6398 PROTEIN"/>
    <property type="match status" value="1"/>
</dbReference>
<dbReference type="GO" id="GO:0043190">
    <property type="term" value="C:ATP-binding cassette (ABC) transporter complex"/>
    <property type="evidence" value="ECO:0007669"/>
    <property type="project" value="InterPro"/>
</dbReference>
<accession>A0A2U3B6Z0</accession>
<organism evidence="11 12">
    <name type="scientific">Vibrio albus</name>
    <dbReference type="NCBI Taxonomy" id="2200953"/>
    <lineage>
        <taxon>Bacteria</taxon>
        <taxon>Pseudomonadati</taxon>
        <taxon>Pseudomonadota</taxon>
        <taxon>Gammaproteobacteria</taxon>
        <taxon>Vibrionales</taxon>
        <taxon>Vibrionaceae</taxon>
        <taxon>Vibrio</taxon>
    </lineage>
</organism>